<evidence type="ECO:0000256" key="6">
    <source>
        <dbReference type="ARBA" id="ARBA00034777"/>
    </source>
</evidence>
<evidence type="ECO:0000256" key="5">
    <source>
        <dbReference type="ARBA" id="ARBA00023273"/>
    </source>
</evidence>
<dbReference type="GO" id="GO:0005856">
    <property type="term" value="C:cytoskeleton"/>
    <property type="evidence" value="ECO:0007669"/>
    <property type="project" value="UniProtKB-SubCell"/>
</dbReference>
<accession>A0A7S0MTP8</accession>
<name>A0A7S0MTP8_9CRYP</name>
<evidence type="ECO:0000256" key="4">
    <source>
        <dbReference type="ARBA" id="ARBA00023212"/>
    </source>
</evidence>
<evidence type="ECO:0008006" key="8">
    <source>
        <dbReference type="Google" id="ProtNLM"/>
    </source>
</evidence>
<keyword evidence="5" id="KW-0966">Cell projection</keyword>
<dbReference type="EMBL" id="HBEZ01047152">
    <property type="protein sequence ID" value="CAD8649216.1"/>
    <property type="molecule type" value="Transcribed_RNA"/>
</dbReference>
<keyword evidence="3" id="KW-0963">Cytoplasm</keyword>
<dbReference type="InterPro" id="IPR029214">
    <property type="entry name" value="CFAP144"/>
</dbReference>
<gene>
    <name evidence="7" type="ORF">CCUR1050_LOCUS25969</name>
</gene>
<organism evidence="7">
    <name type="scientific">Cryptomonas curvata</name>
    <dbReference type="NCBI Taxonomy" id="233186"/>
    <lineage>
        <taxon>Eukaryota</taxon>
        <taxon>Cryptophyceae</taxon>
        <taxon>Cryptomonadales</taxon>
        <taxon>Cryptomonadaceae</taxon>
        <taxon>Cryptomonas</taxon>
    </lineage>
</organism>
<evidence type="ECO:0000313" key="7">
    <source>
        <dbReference type="EMBL" id="CAD8649216.1"/>
    </source>
</evidence>
<evidence type="ECO:0000256" key="2">
    <source>
        <dbReference type="ARBA" id="ARBA00004245"/>
    </source>
</evidence>
<evidence type="ECO:0000256" key="1">
    <source>
        <dbReference type="ARBA" id="ARBA00004138"/>
    </source>
</evidence>
<reference evidence="7" key="1">
    <citation type="submission" date="2021-01" db="EMBL/GenBank/DDBJ databases">
        <authorList>
            <person name="Corre E."/>
            <person name="Pelletier E."/>
            <person name="Niang G."/>
            <person name="Scheremetjew M."/>
            <person name="Finn R."/>
            <person name="Kale V."/>
            <person name="Holt S."/>
            <person name="Cochrane G."/>
            <person name="Meng A."/>
            <person name="Brown T."/>
            <person name="Cohen L."/>
        </authorList>
    </citation>
    <scope>NUCLEOTIDE SEQUENCE</scope>
    <source>
        <strain evidence="7">CCAP979/52</strain>
    </source>
</reference>
<evidence type="ECO:0000256" key="3">
    <source>
        <dbReference type="ARBA" id="ARBA00022490"/>
    </source>
</evidence>
<dbReference type="GO" id="GO:0097546">
    <property type="term" value="C:ciliary base"/>
    <property type="evidence" value="ECO:0007669"/>
    <property type="project" value="TreeGrafter"/>
</dbReference>
<keyword evidence="4" id="KW-0206">Cytoskeleton</keyword>
<dbReference type="Pfam" id="PF14886">
    <property type="entry name" value="FAM183"/>
    <property type="match status" value="1"/>
</dbReference>
<proteinExistence type="inferred from homology"/>
<dbReference type="AlphaFoldDB" id="A0A7S0MTP8"/>
<dbReference type="PANTHER" id="PTHR33865:SF3">
    <property type="entry name" value="PROTEIN FAM183B"/>
    <property type="match status" value="1"/>
</dbReference>
<comment type="similarity">
    <text evidence="6">Belongs to the CFAP144 family.</text>
</comment>
<dbReference type="PANTHER" id="PTHR33865">
    <property type="entry name" value="PROTEIN FAM183B"/>
    <property type="match status" value="1"/>
</dbReference>
<sequence length="153" mass="17331">MQFLGKSESAVDGKAAKLDQVSVNSIWTQHVKKELSLLKLNEDFRLNPQSLVQNMITGKPNVDPARMGYKVSADPEIVAELDTVLKETKRFPKEKYPEPITSSHEIGWYSRPLMPNRKKFAVKNCEVTVYANDYITMMGRSPYATKEPIAKPT</sequence>
<comment type="subcellular location">
    <subcellularLocation>
        <location evidence="1">Cell projection</location>
        <location evidence="1">Cilium</location>
    </subcellularLocation>
    <subcellularLocation>
        <location evidence="2">Cytoplasm</location>
        <location evidence="2">Cytoskeleton</location>
    </subcellularLocation>
</comment>
<protein>
    <recommendedName>
        <fullName evidence="8">Protein FAM183A</fullName>
    </recommendedName>
</protein>